<evidence type="ECO:0000313" key="3">
    <source>
        <dbReference type="EMBL" id="CAD7026135.1"/>
    </source>
</evidence>
<dbReference type="Proteomes" id="UP000601041">
    <property type="component" value="Unassembled WGS sequence"/>
</dbReference>
<evidence type="ECO:0000256" key="2">
    <source>
        <dbReference type="SAM" id="SignalP"/>
    </source>
</evidence>
<gene>
    <name evidence="3" type="ORF">RHAB21_01244</name>
</gene>
<dbReference type="EMBL" id="CABFWE030000002">
    <property type="protein sequence ID" value="CAD7026135.1"/>
    <property type="molecule type" value="Genomic_DNA"/>
</dbReference>
<feature type="chain" id="PRO_5045628291" description="Exosortase system-associated protein, TIGR04073 family" evidence="2">
    <location>
        <begin position="19"/>
        <end position="334"/>
    </location>
</feature>
<feature type="compositionally biased region" description="Basic and acidic residues" evidence="1">
    <location>
        <begin position="93"/>
        <end position="106"/>
    </location>
</feature>
<comment type="caution">
    <text evidence="3">The sequence shown here is derived from an EMBL/GenBank/DDBJ whole genome shotgun (WGS) entry which is preliminary data.</text>
</comment>
<feature type="compositionally biased region" description="Acidic residues" evidence="1">
    <location>
        <begin position="121"/>
        <end position="146"/>
    </location>
</feature>
<accession>A0ABN7JFB5</accession>
<feature type="region of interest" description="Disordered" evidence="1">
    <location>
        <begin position="54"/>
        <end position="157"/>
    </location>
</feature>
<sequence>MFRSLVFALVCLTSPAAAQTATTTLADNNLTVGAAPDLGQRGAQVHLDAKDEQVQAPVEEATKEEPQKQRWSMETNRSGLYAATDRQSLPMDPVDRAEEHKSEEPGIRAFSVTYPISLYSDEGDLGDSGGDADEDSFEEDSLEEEGPDHGSDDAYEPPDDVFDIEYNDWFDDRLGRDFGDREIEYGLGLHYNEYFDEKLDSYSPEYKGPDSIYAGRYPGYLSNGLQTFRTIGPWTTRMYAAGYYGGKLLGYSLKAGAVILTLVPRKIPYKERATRILMKYASSKLPDGLGEVASAYGNLFDNTDVVGHNVRRMFEIVEDPETYRSPFSPWPPLH</sequence>
<feature type="signal peptide" evidence="2">
    <location>
        <begin position="1"/>
        <end position="18"/>
    </location>
</feature>
<evidence type="ECO:0008006" key="5">
    <source>
        <dbReference type="Google" id="ProtNLM"/>
    </source>
</evidence>
<evidence type="ECO:0000313" key="4">
    <source>
        <dbReference type="Proteomes" id="UP000601041"/>
    </source>
</evidence>
<name>A0ABN7JFB5_9HYPH</name>
<proteinExistence type="predicted"/>
<reference evidence="3 4" key="1">
    <citation type="submission" date="2020-11" db="EMBL/GenBank/DDBJ databases">
        <authorList>
            <person name="Lassalle F."/>
        </authorList>
    </citation>
    <scope>NUCLEOTIDE SEQUENCE [LARGE SCALE GENOMIC DNA]</scope>
    <source>
        <strain evidence="3 4">AB21</strain>
    </source>
</reference>
<keyword evidence="4" id="KW-1185">Reference proteome</keyword>
<dbReference type="RefSeq" id="WP_142586819.1">
    <property type="nucleotide sequence ID" value="NZ_CABFWE030000002.1"/>
</dbReference>
<organism evidence="3 4">
    <name type="scientific">Pseudorhizobium halotolerans</name>
    <dbReference type="NCBI Taxonomy" id="1233081"/>
    <lineage>
        <taxon>Bacteria</taxon>
        <taxon>Pseudomonadati</taxon>
        <taxon>Pseudomonadota</taxon>
        <taxon>Alphaproteobacteria</taxon>
        <taxon>Hyphomicrobiales</taxon>
        <taxon>Rhizobiaceae</taxon>
        <taxon>Rhizobium/Agrobacterium group</taxon>
        <taxon>Pseudorhizobium</taxon>
    </lineage>
</organism>
<protein>
    <recommendedName>
        <fullName evidence="5">Exosortase system-associated protein, TIGR04073 family</fullName>
    </recommendedName>
</protein>
<keyword evidence="2" id="KW-0732">Signal</keyword>
<evidence type="ECO:0000256" key="1">
    <source>
        <dbReference type="SAM" id="MobiDB-lite"/>
    </source>
</evidence>
<feature type="compositionally biased region" description="Polar residues" evidence="1">
    <location>
        <begin position="69"/>
        <end position="78"/>
    </location>
</feature>